<dbReference type="GO" id="GO:0003700">
    <property type="term" value="F:DNA-binding transcription factor activity"/>
    <property type="evidence" value="ECO:0007669"/>
    <property type="project" value="TreeGrafter"/>
</dbReference>
<dbReference type="GO" id="GO:0000976">
    <property type="term" value="F:transcription cis-regulatory region binding"/>
    <property type="evidence" value="ECO:0007669"/>
    <property type="project" value="TreeGrafter"/>
</dbReference>
<dbReference type="InterPro" id="IPR036271">
    <property type="entry name" value="Tet_transcr_reg_TetR-rel_C_sf"/>
</dbReference>
<feature type="region of interest" description="Disordered" evidence="5">
    <location>
        <begin position="1"/>
        <end position="39"/>
    </location>
</feature>
<dbReference type="InterPro" id="IPR009057">
    <property type="entry name" value="Homeodomain-like_sf"/>
</dbReference>
<sequence>MQDPRSVDPSPEGPADDGEPAGTAARRRRPGAGRPRDEALEDRVYDAAMHVYAEGGWSGFSIERIARHAGVGKAAIYSRWSDKRDILRDTFERRWEAIEEIDEGSLRGDLAALVAMAVSRYQDNRGAVALHAQVDGMVSPEFREMALPFITRAARPMFRMLARAQERGEMDPTIRKSLAVLLIMGPIASRFARLETTPREMTGQEAETFCAELVDLLERALALRPGPAGR</sequence>
<dbReference type="SUPFAM" id="SSF48498">
    <property type="entry name" value="Tetracyclin repressor-like, C-terminal domain"/>
    <property type="match status" value="1"/>
</dbReference>
<dbReference type="AlphaFoldDB" id="A0A1I3FBF0"/>
<keyword evidence="1" id="KW-0805">Transcription regulation</keyword>
<keyword evidence="3" id="KW-0804">Transcription</keyword>
<dbReference type="Pfam" id="PF16859">
    <property type="entry name" value="TetR_C_11"/>
    <property type="match status" value="1"/>
</dbReference>
<dbReference type="PRINTS" id="PR00455">
    <property type="entry name" value="HTHTETR"/>
</dbReference>
<name>A0A1I3FBF0_9RHOB</name>
<protein>
    <submittedName>
        <fullName evidence="7">Transcriptional regulator, TetR family</fullName>
    </submittedName>
</protein>
<dbReference type="SUPFAM" id="SSF46689">
    <property type="entry name" value="Homeodomain-like"/>
    <property type="match status" value="1"/>
</dbReference>
<evidence type="ECO:0000256" key="3">
    <source>
        <dbReference type="ARBA" id="ARBA00023163"/>
    </source>
</evidence>
<evidence type="ECO:0000256" key="5">
    <source>
        <dbReference type="SAM" id="MobiDB-lite"/>
    </source>
</evidence>
<dbReference type="RefSeq" id="WP_092859472.1">
    <property type="nucleotide sequence ID" value="NZ_FOQH01000004.1"/>
</dbReference>
<dbReference type="PANTHER" id="PTHR30055:SF148">
    <property type="entry name" value="TETR-FAMILY TRANSCRIPTIONAL REGULATOR"/>
    <property type="match status" value="1"/>
</dbReference>
<dbReference type="Pfam" id="PF00440">
    <property type="entry name" value="TetR_N"/>
    <property type="match status" value="1"/>
</dbReference>
<evidence type="ECO:0000256" key="2">
    <source>
        <dbReference type="ARBA" id="ARBA00023125"/>
    </source>
</evidence>
<evidence type="ECO:0000313" key="7">
    <source>
        <dbReference type="EMBL" id="SFI08499.1"/>
    </source>
</evidence>
<dbReference type="InterPro" id="IPR001647">
    <property type="entry name" value="HTH_TetR"/>
</dbReference>
<dbReference type="Gene3D" id="1.10.10.60">
    <property type="entry name" value="Homeodomain-like"/>
    <property type="match status" value="1"/>
</dbReference>
<dbReference type="EMBL" id="FOQH01000004">
    <property type="protein sequence ID" value="SFI08499.1"/>
    <property type="molecule type" value="Genomic_DNA"/>
</dbReference>
<dbReference type="STRING" id="1114924.SAMN05216258_104173"/>
<dbReference type="InterPro" id="IPR050109">
    <property type="entry name" value="HTH-type_TetR-like_transc_reg"/>
</dbReference>
<evidence type="ECO:0000259" key="6">
    <source>
        <dbReference type="PROSITE" id="PS50977"/>
    </source>
</evidence>
<dbReference type="Proteomes" id="UP000199377">
    <property type="component" value="Unassembled WGS sequence"/>
</dbReference>
<dbReference type="OrthoDB" id="8478851at2"/>
<feature type="domain" description="HTH tetR-type" evidence="6">
    <location>
        <begin position="38"/>
        <end position="98"/>
    </location>
</feature>
<reference evidence="7 8" key="1">
    <citation type="submission" date="2016-10" db="EMBL/GenBank/DDBJ databases">
        <authorList>
            <person name="de Groot N.N."/>
        </authorList>
    </citation>
    <scope>NUCLEOTIDE SEQUENCE [LARGE SCALE GENOMIC DNA]</scope>
    <source>
        <strain evidence="7 8">CGMCC 1.11030</strain>
    </source>
</reference>
<keyword evidence="2 4" id="KW-0238">DNA-binding</keyword>
<dbReference type="InterPro" id="IPR011075">
    <property type="entry name" value="TetR_C"/>
</dbReference>
<evidence type="ECO:0000313" key="8">
    <source>
        <dbReference type="Proteomes" id="UP000199377"/>
    </source>
</evidence>
<dbReference type="PROSITE" id="PS50977">
    <property type="entry name" value="HTH_TETR_2"/>
    <property type="match status" value="1"/>
</dbReference>
<proteinExistence type="predicted"/>
<evidence type="ECO:0000256" key="1">
    <source>
        <dbReference type="ARBA" id="ARBA00023015"/>
    </source>
</evidence>
<dbReference type="PANTHER" id="PTHR30055">
    <property type="entry name" value="HTH-TYPE TRANSCRIPTIONAL REGULATOR RUTR"/>
    <property type="match status" value="1"/>
</dbReference>
<organism evidence="7 8">
    <name type="scientific">Albimonas pacifica</name>
    <dbReference type="NCBI Taxonomy" id="1114924"/>
    <lineage>
        <taxon>Bacteria</taxon>
        <taxon>Pseudomonadati</taxon>
        <taxon>Pseudomonadota</taxon>
        <taxon>Alphaproteobacteria</taxon>
        <taxon>Rhodobacterales</taxon>
        <taxon>Paracoccaceae</taxon>
        <taxon>Albimonas</taxon>
    </lineage>
</organism>
<keyword evidence="8" id="KW-1185">Reference proteome</keyword>
<gene>
    <name evidence="7" type="ORF">SAMN05216258_104173</name>
</gene>
<evidence type="ECO:0000256" key="4">
    <source>
        <dbReference type="PROSITE-ProRule" id="PRU00335"/>
    </source>
</evidence>
<accession>A0A1I3FBF0</accession>
<dbReference type="Gene3D" id="1.10.357.10">
    <property type="entry name" value="Tetracycline Repressor, domain 2"/>
    <property type="match status" value="1"/>
</dbReference>
<feature type="DNA-binding region" description="H-T-H motif" evidence="4">
    <location>
        <begin position="61"/>
        <end position="80"/>
    </location>
</feature>